<dbReference type="EMBL" id="FWZT01000003">
    <property type="protein sequence ID" value="SMF01204.1"/>
    <property type="molecule type" value="Genomic_DNA"/>
</dbReference>
<evidence type="ECO:0000256" key="6">
    <source>
        <dbReference type="PROSITE-ProRule" id="PRU00169"/>
    </source>
</evidence>
<dbReference type="Pfam" id="PF02518">
    <property type="entry name" value="HATPase_c"/>
    <property type="match status" value="1"/>
</dbReference>
<dbReference type="CDD" id="cd00156">
    <property type="entry name" value="REC"/>
    <property type="match status" value="1"/>
</dbReference>
<dbReference type="SUPFAM" id="SSF47384">
    <property type="entry name" value="Homodimeric domain of signal transducing histidine kinase"/>
    <property type="match status" value="1"/>
</dbReference>
<sequence>MDVFVIEDSEDDLFAIKRCLRGGEFDFHHCTSLRGFREQWAATPCDVILCDLNIDESYGIATFLAVKEISTGTPIIVLSGHEEDDLAIEAIQKGAQDYLNKNRIDKKRLKVTIEFAIERQRSREELTKARERIEQELAFRSNFLAHFSHSIRTPLHGLGSMLDLMNYNPGAFKSSEILDNLYYSYARLRQTVEDLLDFEASFGQGFCLDKTKSTPRELVHLSLNFLRPLLVGGFRVFGSAPDHTTLNIDIQKVSKAICRVVLNSVKHSGSCHATLSCYLDNQALKIHIRDNGKGLPKDWGDGQSPFSRGDFSTVSQGAGLGLYLVHESLSLMGAGF</sequence>
<evidence type="ECO:0000256" key="3">
    <source>
        <dbReference type="ARBA" id="ARBA00022553"/>
    </source>
</evidence>
<keyword evidence="4" id="KW-0808">Transferase</keyword>
<evidence type="ECO:0000256" key="1">
    <source>
        <dbReference type="ARBA" id="ARBA00000085"/>
    </source>
</evidence>
<dbReference type="PRINTS" id="PR00344">
    <property type="entry name" value="BCTRLSENSOR"/>
</dbReference>
<dbReference type="RefSeq" id="WP_132316081.1">
    <property type="nucleotide sequence ID" value="NZ_FWZT01000003.1"/>
</dbReference>
<gene>
    <name evidence="9" type="ORF">SAMN06296036_103163</name>
</gene>
<feature type="domain" description="Histidine kinase" evidence="7">
    <location>
        <begin position="146"/>
        <end position="336"/>
    </location>
</feature>
<evidence type="ECO:0000256" key="5">
    <source>
        <dbReference type="ARBA" id="ARBA00022777"/>
    </source>
</evidence>
<evidence type="ECO:0000259" key="7">
    <source>
        <dbReference type="PROSITE" id="PS50109"/>
    </source>
</evidence>
<dbReference type="GO" id="GO:0009927">
    <property type="term" value="F:histidine phosphotransfer kinase activity"/>
    <property type="evidence" value="ECO:0007669"/>
    <property type="project" value="TreeGrafter"/>
</dbReference>
<feature type="modified residue" description="4-aspartylphosphate" evidence="6">
    <location>
        <position position="51"/>
    </location>
</feature>
<dbReference type="Pfam" id="PF00072">
    <property type="entry name" value="Response_reg"/>
    <property type="match status" value="1"/>
</dbReference>
<evidence type="ECO:0000313" key="10">
    <source>
        <dbReference type="Proteomes" id="UP000192907"/>
    </source>
</evidence>
<keyword evidence="3 6" id="KW-0597">Phosphoprotein</keyword>
<dbReference type="SMART" id="SM00388">
    <property type="entry name" value="HisKA"/>
    <property type="match status" value="1"/>
</dbReference>
<evidence type="ECO:0000259" key="8">
    <source>
        <dbReference type="PROSITE" id="PS50110"/>
    </source>
</evidence>
<dbReference type="SMART" id="SM00448">
    <property type="entry name" value="REC"/>
    <property type="match status" value="1"/>
</dbReference>
<dbReference type="InterPro" id="IPR004358">
    <property type="entry name" value="Sig_transdc_His_kin-like_C"/>
</dbReference>
<organism evidence="9 10">
    <name type="scientific">Pseudobacteriovorax antillogorgiicola</name>
    <dbReference type="NCBI Taxonomy" id="1513793"/>
    <lineage>
        <taxon>Bacteria</taxon>
        <taxon>Pseudomonadati</taxon>
        <taxon>Bdellovibrionota</taxon>
        <taxon>Oligoflexia</taxon>
        <taxon>Oligoflexales</taxon>
        <taxon>Pseudobacteriovoracaceae</taxon>
        <taxon>Pseudobacteriovorax</taxon>
    </lineage>
</organism>
<comment type="catalytic activity">
    <reaction evidence="1">
        <text>ATP + protein L-histidine = ADP + protein N-phospho-L-histidine.</text>
        <dbReference type="EC" id="2.7.13.3"/>
    </reaction>
</comment>
<dbReference type="GO" id="GO:0000155">
    <property type="term" value="F:phosphorelay sensor kinase activity"/>
    <property type="evidence" value="ECO:0007669"/>
    <property type="project" value="InterPro"/>
</dbReference>
<dbReference type="GO" id="GO:0005886">
    <property type="term" value="C:plasma membrane"/>
    <property type="evidence" value="ECO:0007669"/>
    <property type="project" value="TreeGrafter"/>
</dbReference>
<dbReference type="Gene3D" id="3.40.50.2300">
    <property type="match status" value="1"/>
</dbReference>
<dbReference type="InterPro" id="IPR011006">
    <property type="entry name" value="CheY-like_superfamily"/>
</dbReference>
<dbReference type="STRING" id="1513793.SAMN06296036_103163"/>
<dbReference type="PROSITE" id="PS50109">
    <property type="entry name" value="HIS_KIN"/>
    <property type="match status" value="1"/>
</dbReference>
<dbReference type="SUPFAM" id="SSF52172">
    <property type="entry name" value="CheY-like"/>
    <property type="match status" value="1"/>
</dbReference>
<dbReference type="CDD" id="cd00082">
    <property type="entry name" value="HisKA"/>
    <property type="match status" value="1"/>
</dbReference>
<dbReference type="InterPro" id="IPR001789">
    <property type="entry name" value="Sig_transdc_resp-reg_receiver"/>
</dbReference>
<dbReference type="PANTHER" id="PTHR43047:SF72">
    <property type="entry name" value="OSMOSENSING HISTIDINE PROTEIN KINASE SLN1"/>
    <property type="match status" value="1"/>
</dbReference>
<evidence type="ECO:0000256" key="2">
    <source>
        <dbReference type="ARBA" id="ARBA00012438"/>
    </source>
</evidence>
<dbReference type="InterPro" id="IPR036890">
    <property type="entry name" value="HATPase_C_sf"/>
</dbReference>
<dbReference type="PROSITE" id="PS50110">
    <property type="entry name" value="RESPONSE_REGULATORY"/>
    <property type="match status" value="1"/>
</dbReference>
<dbReference type="EC" id="2.7.13.3" evidence="2"/>
<dbReference type="InterPro" id="IPR003661">
    <property type="entry name" value="HisK_dim/P_dom"/>
</dbReference>
<dbReference type="InterPro" id="IPR005467">
    <property type="entry name" value="His_kinase_dom"/>
</dbReference>
<keyword evidence="5 9" id="KW-0418">Kinase</keyword>
<feature type="domain" description="Response regulatory" evidence="8">
    <location>
        <begin position="2"/>
        <end position="116"/>
    </location>
</feature>
<dbReference type="Proteomes" id="UP000192907">
    <property type="component" value="Unassembled WGS sequence"/>
</dbReference>
<keyword evidence="10" id="KW-1185">Reference proteome</keyword>
<dbReference type="Gene3D" id="3.30.565.10">
    <property type="entry name" value="Histidine kinase-like ATPase, C-terminal domain"/>
    <property type="match status" value="1"/>
</dbReference>
<accession>A0A1Y6BFE4</accession>
<dbReference type="InterPro" id="IPR036097">
    <property type="entry name" value="HisK_dim/P_sf"/>
</dbReference>
<dbReference type="PANTHER" id="PTHR43047">
    <property type="entry name" value="TWO-COMPONENT HISTIDINE PROTEIN KINASE"/>
    <property type="match status" value="1"/>
</dbReference>
<dbReference type="Pfam" id="PF00512">
    <property type="entry name" value="HisKA"/>
    <property type="match status" value="1"/>
</dbReference>
<dbReference type="OrthoDB" id="9816469at2"/>
<dbReference type="Gene3D" id="1.10.287.130">
    <property type="match status" value="1"/>
</dbReference>
<protein>
    <recommendedName>
        <fullName evidence="2">histidine kinase</fullName>
        <ecNumber evidence="2">2.7.13.3</ecNumber>
    </recommendedName>
</protein>
<proteinExistence type="predicted"/>
<reference evidence="10" key="1">
    <citation type="submission" date="2017-04" db="EMBL/GenBank/DDBJ databases">
        <authorList>
            <person name="Varghese N."/>
            <person name="Submissions S."/>
        </authorList>
    </citation>
    <scope>NUCLEOTIDE SEQUENCE [LARGE SCALE GENOMIC DNA]</scope>
    <source>
        <strain evidence="10">RKEM611</strain>
    </source>
</reference>
<name>A0A1Y6BFE4_9BACT</name>
<dbReference type="InterPro" id="IPR003594">
    <property type="entry name" value="HATPase_dom"/>
</dbReference>
<evidence type="ECO:0000313" key="9">
    <source>
        <dbReference type="EMBL" id="SMF01204.1"/>
    </source>
</evidence>
<dbReference type="SUPFAM" id="SSF55874">
    <property type="entry name" value="ATPase domain of HSP90 chaperone/DNA topoisomerase II/histidine kinase"/>
    <property type="match status" value="1"/>
</dbReference>
<dbReference type="AlphaFoldDB" id="A0A1Y6BFE4"/>
<evidence type="ECO:0000256" key="4">
    <source>
        <dbReference type="ARBA" id="ARBA00022679"/>
    </source>
</evidence>